<keyword evidence="2" id="KW-1185">Reference proteome</keyword>
<reference evidence="1 2" key="1">
    <citation type="submission" date="2016-12" db="EMBL/GenBank/DDBJ databases">
        <title>The whole genome sequencing and assembly of Bacillus cohnii DSM 6307T strain.</title>
        <authorList>
            <person name="Lee Y.-J."/>
            <person name="Yi H."/>
            <person name="Bahn Y.-S."/>
            <person name="Kim J.F."/>
            <person name="Lee D.-W."/>
        </authorList>
    </citation>
    <scope>NUCLEOTIDE SEQUENCE [LARGE SCALE GENOMIC DNA]</scope>
    <source>
        <strain evidence="1 2">DSM 6307</strain>
    </source>
</reference>
<dbReference type="EMBL" id="CP018866">
    <property type="protein sequence ID" value="AST93441.1"/>
    <property type="molecule type" value="Genomic_DNA"/>
</dbReference>
<accession>A0A223KVD7</accession>
<dbReference type="AlphaFoldDB" id="A0A223KVD7"/>
<name>A0A223KVD7_9BACI</name>
<evidence type="ECO:0000313" key="2">
    <source>
        <dbReference type="Proteomes" id="UP000215224"/>
    </source>
</evidence>
<sequence>MSGQHELYAIKRELLSIIDEIDSIAAGINKDFVGIGNEKCTSSLNKIANNYRNVKYKLDRIDTSKLSEQFAKK</sequence>
<evidence type="ECO:0000313" key="1">
    <source>
        <dbReference type="EMBL" id="AST93441.1"/>
    </source>
</evidence>
<dbReference type="RefSeq" id="WP_066419988.1">
    <property type="nucleotide sequence ID" value="NZ_CP018866.1"/>
</dbReference>
<dbReference type="Proteomes" id="UP000215224">
    <property type="component" value="Chromosome"/>
</dbReference>
<proteinExistence type="predicted"/>
<dbReference type="STRING" id="1314751.GCA_001591425_03987"/>
<protein>
    <submittedName>
        <fullName evidence="1">Uncharacterized protein</fullName>
    </submittedName>
</protein>
<gene>
    <name evidence="1" type="ORF">BC6307_20310</name>
</gene>
<dbReference type="KEGG" id="bcoh:BC6307_20310"/>
<organism evidence="1 2">
    <name type="scientific">Sutcliffiella cohnii</name>
    <dbReference type="NCBI Taxonomy" id="33932"/>
    <lineage>
        <taxon>Bacteria</taxon>
        <taxon>Bacillati</taxon>
        <taxon>Bacillota</taxon>
        <taxon>Bacilli</taxon>
        <taxon>Bacillales</taxon>
        <taxon>Bacillaceae</taxon>
        <taxon>Sutcliffiella</taxon>
    </lineage>
</organism>